<evidence type="ECO:0000313" key="1">
    <source>
        <dbReference type="EMBL" id="NRS94006.1"/>
    </source>
</evidence>
<dbReference type="EMBL" id="JABSNO010000037">
    <property type="protein sequence ID" value="NRS94006.1"/>
    <property type="molecule type" value="Genomic_DNA"/>
</dbReference>
<organism evidence="1 2">
    <name type="scientific">Frigoriflavimonas asaccharolytica</name>
    <dbReference type="NCBI Taxonomy" id="2735899"/>
    <lineage>
        <taxon>Bacteria</taxon>
        <taxon>Pseudomonadati</taxon>
        <taxon>Bacteroidota</taxon>
        <taxon>Flavobacteriia</taxon>
        <taxon>Flavobacteriales</taxon>
        <taxon>Weeksellaceae</taxon>
        <taxon>Frigoriflavimonas</taxon>
    </lineage>
</organism>
<evidence type="ECO:0000313" key="2">
    <source>
        <dbReference type="Proteomes" id="UP000610746"/>
    </source>
</evidence>
<accession>A0A8J8K9T6</accession>
<dbReference type="AlphaFoldDB" id="A0A8J8K9T6"/>
<gene>
    <name evidence="1" type="ORF">HNQ03_003101</name>
</gene>
<keyword evidence="2" id="KW-1185">Reference proteome</keyword>
<comment type="caution">
    <text evidence="1">The sequence shown here is derived from an EMBL/GenBank/DDBJ whole genome shotgun (WGS) entry which is preliminary data.</text>
</comment>
<protein>
    <submittedName>
        <fullName evidence="1">Uncharacterized protein</fullName>
    </submittedName>
</protein>
<dbReference type="Proteomes" id="UP000610746">
    <property type="component" value="Unassembled WGS sequence"/>
</dbReference>
<reference evidence="1" key="1">
    <citation type="submission" date="2020-05" db="EMBL/GenBank/DDBJ databases">
        <title>Genomic Encyclopedia of Type Strains, Phase IV (KMG-V): Genome sequencing to study the core and pangenomes of soil and plant-associated prokaryotes.</title>
        <authorList>
            <person name="Whitman W."/>
        </authorList>
    </citation>
    <scope>NUCLEOTIDE SEQUENCE</scope>
    <source>
        <strain evidence="1">16F</strain>
    </source>
</reference>
<proteinExistence type="predicted"/>
<name>A0A8J8K9T6_9FLAO</name>
<sequence length="153" mass="18552">MENIKEDISFLDDHRKNSFGGFLHRHNFAIFKEYITFLCHYKKRLVRISFNQLIPLFEETDFALILPTNVSFFGYHYDERDNLQLLDNVLYILPYFNDELLNTDEKNLLKYGSFIYYLKKQYNVKVTYDETIIGHDIRHNRDLKTIILQNLDR</sequence>